<name>A0A0B6ZTV6_9EUPU</name>
<organism evidence="1">
    <name type="scientific">Arion vulgaris</name>
    <dbReference type="NCBI Taxonomy" id="1028688"/>
    <lineage>
        <taxon>Eukaryota</taxon>
        <taxon>Metazoa</taxon>
        <taxon>Spiralia</taxon>
        <taxon>Lophotrochozoa</taxon>
        <taxon>Mollusca</taxon>
        <taxon>Gastropoda</taxon>
        <taxon>Heterobranchia</taxon>
        <taxon>Euthyneura</taxon>
        <taxon>Panpulmonata</taxon>
        <taxon>Eupulmonata</taxon>
        <taxon>Stylommatophora</taxon>
        <taxon>Helicina</taxon>
        <taxon>Arionoidea</taxon>
        <taxon>Arionidae</taxon>
        <taxon>Arion</taxon>
    </lineage>
</organism>
<feature type="non-terminal residue" evidence="1">
    <location>
        <position position="1"/>
    </location>
</feature>
<dbReference type="EMBL" id="HACG01025103">
    <property type="protein sequence ID" value="CEK71968.1"/>
    <property type="molecule type" value="Transcribed_RNA"/>
</dbReference>
<evidence type="ECO:0000313" key="1">
    <source>
        <dbReference type="EMBL" id="CEK71968.1"/>
    </source>
</evidence>
<protein>
    <submittedName>
        <fullName evidence="1">Uncharacterized protein</fullName>
    </submittedName>
</protein>
<accession>A0A0B6ZTV6</accession>
<dbReference type="AlphaFoldDB" id="A0A0B6ZTV6"/>
<sequence>ILFRNQKRKEIREKDLLLLLHLLIGHHINNGLHTLSSCFDRGRRNPQTNAC</sequence>
<gene>
    <name evidence="1" type="primary">ORF80581</name>
</gene>
<reference evidence="1" key="1">
    <citation type="submission" date="2014-12" db="EMBL/GenBank/DDBJ databases">
        <title>Insight into the proteome of Arion vulgaris.</title>
        <authorList>
            <person name="Aradska J."/>
            <person name="Bulat T."/>
            <person name="Smidak R."/>
            <person name="Sarate P."/>
            <person name="Gangsoo J."/>
            <person name="Sialana F."/>
            <person name="Bilban M."/>
            <person name="Lubec G."/>
        </authorList>
    </citation>
    <scope>NUCLEOTIDE SEQUENCE</scope>
    <source>
        <tissue evidence="1">Skin</tissue>
    </source>
</reference>
<proteinExistence type="predicted"/>